<organism evidence="2 3">
    <name type="scientific">Orbilia javanica</name>
    <dbReference type="NCBI Taxonomy" id="47235"/>
    <lineage>
        <taxon>Eukaryota</taxon>
        <taxon>Fungi</taxon>
        <taxon>Dikarya</taxon>
        <taxon>Ascomycota</taxon>
        <taxon>Pezizomycotina</taxon>
        <taxon>Orbiliomycetes</taxon>
        <taxon>Orbiliales</taxon>
        <taxon>Orbiliaceae</taxon>
        <taxon>Orbilia</taxon>
    </lineage>
</organism>
<protein>
    <submittedName>
        <fullName evidence="2">Uncharacterized protein</fullName>
    </submittedName>
</protein>
<dbReference type="EMBL" id="JAVHNR010000009">
    <property type="protein sequence ID" value="KAK6333278.1"/>
    <property type="molecule type" value="Genomic_DNA"/>
</dbReference>
<name>A0AAN8MIL1_9PEZI</name>
<evidence type="ECO:0000256" key="1">
    <source>
        <dbReference type="SAM" id="SignalP"/>
    </source>
</evidence>
<keyword evidence="1" id="KW-0732">Signal</keyword>
<accession>A0AAN8MIL1</accession>
<feature type="signal peptide" evidence="1">
    <location>
        <begin position="1"/>
        <end position="29"/>
    </location>
</feature>
<feature type="chain" id="PRO_5042964825" evidence="1">
    <location>
        <begin position="30"/>
        <end position="295"/>
    </location>
</feature>
<dbReference type="AlphaFoldDB" id="A0AAN8MIL1"/>
<keyword evidence="3" id="KW-1185">Reference proteome</keyword>
<comment type="caution">
    <text evidence="2">The sequence shown here is derived from an EMBL/GenBank/DDBJ whole genome shotgun (WGS) entry which is preliminary data.</text>
</comment>
<proteinExistence type="predicted"/>
<evidence type="ECO:0000313" key="3">
    <source>
        <dbReference type="Proteomes" id="UP001313282"/>
    </source>
</evidence>
<sequence>MGAPLLGSMAVVSPLSLLFLLSNFWAIHGRSIEVTQSRRNFDLAKGEFGEVIETITSKFLDTDRAWTKDSCLNLPISNKQWVVDRIDYNPSKVNPDSRWFLKSIVLFSGFNCKTTYHGAPPPPIRIDIENVEELETVPAWLQVKNYPYFGMTYDPVVDPGSIKIHDPEKLLGRPMTIDERMEADWKKGQGYLEMLGAENLRRQGKTIDELMSEEDQEILEMEALREFSKLETTQYDVWPRYQFFGQVSIRLEWDMELFHVSSDEEWMNRFDLGEEIVPATGGSFHSVFTEVAHGS</sequence>
<reference evidence="2 3" key="1">
    <citation type="submission" date="2019-10" db="EMBL/GenBank/DDBJ databases">
        <authorList>
            <person name="Palmer J.M."/>
        </authorList>
    </citation>
    <scope>NUCLEOTIDE SEQUENCE [LARGE SCALE GENOMIC DNA]</scope>
    <source>
        <strain evidence="2 3">TWF718</strain>
    </source>
</reference>
<gene>
    <name evidence="2" type="ORF">TWF718_011098</name>
</gene>
<dbReference type="Proteomes" id="UP001313282">
    <property type="component" value="Unassembled WGS sequence"/>
</dbReference>
<evidence type="ECO:0000313" key="2">
    <source>
        <dbReference type="EMBL" id="KAK6333278.1"/>
    </source>
</evidence>